<gene>
    <name evidence="4" type="ORF">J0M35_04685</name>
</gene>
<protein>
    <submittedName>
        <fullName evidence="4">SDR family oxidoreductase</fullName>
    </submittedName>
</protein>
<keyword evidence="3" id="KW-1133">Transmembrane helix</keyword>
<comment type="similarity">
    <text evidence="1">Belongs to the short-chain dehydrogenases/reductases (SDR) family.</text>
</comment>
<feature type="transmembrane region" description="Helical" evidence="3">
    <location>
        <begin position="20"/>
        <end position="43"/>
    </location>
</feature>
<dbReference type="PROSITE" id="PS00061">
    <property type="entry name" value="ADH_SHORT"/>
    <property type="match status" value="1"/>
</dbReference>
<keyword evidence="3" id="KW-0472">Membrane</keyword>
<sequence>MTELSSRWNLTGKTALITGASKGIGLATAASLLALGCDVIMVARGNAELERRAAELQETYSERKVLCLAADVSNSDGLAKIEEGISSLEKIDVLVNNAGTNIRKKTIEFTSEDIKFLLDTNLLSAFELSRRLHSKMKASKAASLVFVSSIAGIGSVLTGSVYAMTKAALNQLTRSLAHEWAKDGIRVNAVAPGFIRTPLTGALMARPEVNNLLDSRTFLKRVGEAEEVADVIAFLALPAASYMTGQVLVVDGGMTSLTAQGLLDI</sequence>
<dbReference type="PRINTS" id="PR00080">
    <property type="entry name" value="SDRFAMILY"/>
</dbReference>
<dbReference type="InterPro" id="IPR045000">
    <property type="entry name" value="TR"/>
</dbReference>
<evidence type="ECO:0000256" key="3">
    <source>
        <dbReference type="SAM" id="Phobius"/>
    </source>
</evidence>
<dbReference type="PANTHER" id="PTHR42898">
    <property type="entry name" value="TROPINONE REDUCTASE"/>
    <property type="match status" value="1"/>
</dbReference>
<evidence type="ECO:0000256" key="1">
    <source>
        <dbReference type="ARBA" id="ARBA00006484"/>
    </source>
</evidence>
<evidence type="ECO:0000313" key="5">
    <source>
        <dbReference type="Proteomes" id="UP000664277"/>
    </source>
</evidence>
<dbReference type="InterPro" id="IPR036291">
    <property type="entry name" value="NAD(P)-bd_dom_sf"/>
</dbReference>
<keyword evidence="3" id="KW-0812">Transmembrane</keyword>
<dbReference type="FunFam" id="3.40.50.720:FF:000084">
    <property type="entry name" value="Short-chain dehydrogenase reductase"/>
    <property type="match status" value="1"/>
</dbReference>
<feature type="transmembrane region" description="Helical" evidence="3">
    <location>
        <begin position="141"/>
        <end position="164"/>
    </location>
</feature>
<keyword evidence="2" id="KW-0560">Oxidoreductase</keyword>
<dbReference type="AlphaFoldDB" id="A0A8J7TK92"/>
<name>A0A8J7TK92_9BACT</name>
<evidence type="ECO:0000313" key="4">
    <source>
        <dbReference type="EMBL" id="MBN8659635.1"/>
    </source>
</evidence>
<dbReference type="PANTHER" id="PTHR42898:SF6">
    <property type="entry name" value="NADP-DEPENDENT MANNITOL DEHYDROGENASE"/>
    <property type="match status" value="1"/>
</dbReference>
<dbReference type="InterPro" id="IPR002347">
    <property type="entry name" value="SDR_fam"/>
</dbReference>
<comment type="caution">
    <text evidence="4">The sequence shown here is derived from an EMBL/GenBank/DDBJ whole genome shotgun (WGS) entry which is preliminary data.</text>
</comment>
<accession>A0A8J7TK92</accession>
<proteinExistence type="inferred from homology"/>
<dbReference type="InterPro" id="IPR020904">
    <property type="entry name" value="Sc_DH/Rdtase_CS"/>
</dbReference>
<evidence type="ECO:0000256" key="2">
    <source>
        <dbReference type="ARBA" id="ARBA00023002"/>
    </source>
</evidence>
<dbReference type="Proteomes" id="UP000664277">
    <property type="component" value="Unassembled WGS sequence"/>
</dbReference>
<organism evidence="4 5">
    <name type="scientific">Candidatus Obscuribacter phosphatis</name>
    <dbReference type="NCBI Taxonomy" id="1906157"/>
    <lineage>
        <taxon>Bacteria</taxon>
        <taxon>Bacillati</taxon>
        <taxon>Candidatus Melainabacteria</taxon>
        <taxon>Candidatus Obscuribacterales</taxon>
        <taxon>Candidatus Obscuribacteraceae</taxon>
        <taxon>Candidatus Obscuribacter</taxon>
    </lineage>
</organism>
<dbReference type="EMBL" id="JAFLCK010000004">
    <property type="protein sequence ID" value="MBN8659635.1"/>
    <property type="molecule type" value="Genomic_DNA"/>
</dbReference>
<reference evidence="4" key="1">
    <citation type="submission" date="2021-02" db="EMBL/GenBank/DDBJ databases">
        <title>Genome-Resolved Metagenomics of a Microbial Community Performing Photosynthetic Biological Nutrient Removal.</title>
        <authorList>
            <person name="Mcdaniel E.A."/>
        </authorList>
    </citation>
    <scope>NUCLEOTIDE SEQUENCE</scope>
    <source>
        <strain evidence="4">UWPOB_OBS1</strain>
    </source>
</reference>
<dbReference type="SUPFAM" id="SSF51735">
    <property type="entry name" value="NAD(P)-binding Rossmann-fold domains"/>
    <property type="match status" value="1"/>
</dbReference>
<dbReference type="GO" id="GO:0016491">
    <property type="term" value="F:oxidoreductase activity"/>
    <property type="evidence" value="ECO:0007669"/>
    <property type="project" value="UniProtKB-KW"/>
</dbReference>
<dbReference type="Pfam" id="PF13561">
    <property type="entry name" value="adh_short_C2"/>
    <property type="match status" value="1"/>
</dbReference>
<dbReference type="PRINTS" id="PR00081">
    <property type="entry name" value="GDHRDH"/>
</dbReference>
<dbReference type="Gene3D" id="3.40.50.720">
    <property type="entry name" value="NAD(P)-binding Rossmann-like Domain"/>
    <property type="match status" value="1"/>
</dbReference>